<dbReference type="AlphaFoldDB" id="A0A1F7W9B2"/>
<reference evidence="1 2" key="1">
    <citation type="journal article" date="2016" name="Nat. Commun.">
        <title>Thousands of microbial genomes shed light on interconnected biogeochemical processes in an aquifer system.</title>
        <authorList>
            <person name="Anantharaman K."/>
            <person name="Brown C.T."/>
            <person name="Hug L.A."/>
            <person name="Sharon I."/>
            <person name="Castelle C.J."/>
            <person name="Probst A.J."/>
            <person name="Thomas B.C."/>
            <person name="Singh A."/>
            <person name="Wilkins M.J."/>
            <person name="Karaoz U."/>
            <person name="Brodie E.L."/>
            <person name="Williams K.H."/>
            <person name="Hubbard S.S."/>
            <person name="Banfield J.F."/>
        </authorList>
    </citation>
    <scope>NUCLEOTIDE SEQUENCE [LARGE SCALE GENOMIC DNA]</scope>
</reference>
<accession>A0A1F7W9B2</accession>
<proteinExistence type="predicted"/>
<comment type="caution">
    <text evidence="1">The sequence shown here is derived from an EMBL/GenBank/DDBJ whole genome shotgun (WGS) entry which is preliminary data.</text>
</comment>
<sequence>MEMWKNSQKIIKKLEKVLPISSAYLLGSFTTKKKRPADVDFIILLQTKDNSKSNWSVDFVVAPSGEHGEFILEDAKKWMKQKYGTKKSAVIKLK</sequence>
<evidence type="ECO:0000313" key="2">
    <source>
        <dbReference type="Proteomes" id="UP000176501"/>
    </source>
</evidence>
<dbReference type="Proteomes" id="UP000176501">
    <property type="component" value="Unassembled WGS sequence"/>
</dbReference>
<evidence type="ECO:0008006" key="3">
    <source>
        <dbReference type="Google" id="ProtNLM"/>
    </source>
</evidence>
<gene>
    <name evidence="1" type="ORF">A2304_01235</name>
</gene>
<dbReference type="InterPro" id="IPR053860">
    <property type="entry name" value="DUF6932"/>
</dbReference>
<dbReference type="InterPro" id="IPR043519">
    <property type="entry name" value="NT_sf"/>
</dbReference>
<protein>
    <recommendedName>
        <fullName evidence="3">Polymerase nucleotidyl transferase domain-containing protein</fullName>
    </recommendedName>
</protein>
<dbReference type="SUPFAM" id="SSF81301">
    <property type="entry name" value="Nucleotidyltransferase"/>
    <property type="match status" value="1"/>
</dbReference>
<dbReference type="Pfam" id="PF22014">
    <property type="entry name" value="DUF6932"/>
    <property type="match status" value="1"/>
</dbReference>
<dbReference type="EMBL" id="MGFE01000005">
    <property type="protein sequence ID" value="OGL99401.1"/>
    <property type="molecule type" value="Genomic_DNA"/>
</dbReference>
<evidence type="ECO:0000313" key="1">
    <source>
        <dbReference type="EMBL" id="OGL99401.1"/>
    </source>
</evidence>
<name>A0A1F7W9B2_9BACT</name>
<organism evidence="1 2">
    <name type="scientific">Candidatus Uhrbacteria bacterium RIFOXYB2_FULL_57_15</name>
    <dbReference type="NCBI Taxonomy" id="1802422"/>
    <lineage>
        <taxon>Bacteria</taxon>
        <taxon>Candidatus Uhriibacteriota</taxon>
    </lineage>
</organism>